<evidence type="ECO:0000313" key="4">
    <source>
        <dbReference type="Proteomes" id="UP000307440"/>
    </source>
</evidence>
<keyword evidence="4" id="KW-1185">Reference proteome</keyword>
<organism evidence="3 4">
    <name type="scientific">Coprinopsis marcescibilis</name>
    <name type="common">Agaric fungus</name>
    <name type="synonym">Psathyrella marcescibilis</name>
    <dbReference type="NCBI Taxonomy" id="230819"/>
    <lineage>
        <taxon>Eukaryota</taxon>
        <taxon>Fungi</taxon>
        <taxon>Dikarya</taxon>
        <taxon>Basidiomycota</taxon>
        <taxon>Agaricomycotina</taxon>
        <taxon>Agaricomycetes</taxon>
        <taxon>Agaricomycetidae</taxon>
        <taxon>Agaricales</taxon>
        <taxon>Agaricineae</taxon>
        <taxon>Psathyrellaceae</taxon>
        <taxon>Coprinopsis</taxon>
    </lineage>
</organism>
<reference evidence="3 4" key="1">
    <citation type="journal article" date="2019" name="Nat. Ecol. Evol.">
        <title>Megaphylogeny resolves global patterns of mushroom evolution.</title>
        <authorList>
            <person name="Varga T."/>
            <person name="Krizsan K."/>
            <person name="Foldi C."/>
            <person name="Dima B."/>
            <person name="Sanchez-Garcia M."/>
            <person name="Sanchez-Ramirez S."/>
            <person name="Szollosi G.J."/>
            <person name="Szarkandi J.G."/>
            <person name="Papp V."/>
            <person name="Albert L."/>
            <person name="Andreopoulos W."/>
            <person name="Angelini C."/>
            <person name="Antonin V."/>
            <person name="Barry K.W."/>
            <person name="Bougher N.L."/>
            <person name="Buchanan P."/>
            <person name="Buyck B."/>
            <person name="Bense V."/>
            <person name="Catcheside P."/>
            <person name="Chovatia M."/>
            <person name="Cooper J."/>
            <person name="Damon W."/>
            <person name="Desjardin D."/>
            <person name="Finy P."/>
            <person name="Geml J."/>
            <person name="Haridas S."/>
            <person name="Hughes K."/>
            <person name="Justo A."/>
            <person name="Karasinski D."/>
            <person name="Kautmanova I."/>
            <person name="Kiss B."/>
            <person name="Kocsube S."/>
            <person name="Kotiranta H."/>
            <person name="LaButti K.M."/>
            <person name="Lechner B.E."/>
            <person name="Liimatainen K."/>
            <person name="Lipzen A."/>
            <person name="Lukacs Z."/>
            <person name="Mihaltcheva S."/>
            <person name="Morgado L.N."/>
            <person name="Niskanen T."/>
            <person name="Noordeloos M.E."/>
            <person name="Ohm R.A."/>
            <person name="Ortiz-Santana B."/>
            <person name="Ovrebo C."/>
            <person name="Racz N."/>
            <person name="Riley R."/>
            <person name="Savchenko A."/>
            <person name="Shiryaev A."/>
            <person name="Soop K."/>
            <person name="Spirin V."/>
            <person name="Szebenyi C."/>
            <person name="Tomsovsky M."/>
            <person name="Tulloss R.E."/>
            <person name="Uehling J."/>
            <person name="Grigoriev I.V."/>
            <person name="Vagvolgyi C."/>
            <person name="Papp T."/>
            <person name="Martin F.M."/>
            <person name="Miettinen O."/>
            <person name="Hibbett D.S."/>
            <person name="Nagy L.G."/>
        </authorList>
    </citation>
    <scope>NUCLEOTIDE SEQUENCE [LARGE SCALE GENOMIC DNA]</scope>
    <source>
        <strain evidence="3 4">CBS 121175</strain>
    </source>
</reference>
<proteinExistence type="predicted"/>
<feature type="domain" description="Nephrocystin 3-like N-terminal" evidence="2">
    <location>
        <begin position="108"/>
        <end position="268"/>
    </location>
</feature>
<gene>
    <name evidence="3" type="ORF">FA15DRAFT_500113</name>
</gene>
<evidence type="ECO:0000313" key="3">
    <source>
        <dbReference type="EMBL" id="TFK22811.1"/>
    </source>
</evidence>
<dbReference type="InterPro" id="IPR056884">
    <property type="entry name" value="NPHP3-like_N"/>
</dbReference>
<name>A0A5C3KQI7_COPMA</name>
<dbReference type="OrthoDB" id="3070583at2759"/>
<dbReference type="Proteomes" id="UP000307440">
    <property type="component" value="Unassembled WGS sequence"/>
</dbReference>
<dbReference type="AlphaFoldDB" id="A0A5C3KQI7"/>
<keyword evidence="1" id="KW-0677">Repeat</keyword>
<dbReference type="EMBL" id="ML210232">
    <property type="protein sequence ID" value="TFK22811.1"/>
    <property type="molecule type" value="Genomic_DNA"/>
</dbReference>
<dbReference type="SUPFAM" id="SSF52540">
    <property type="entry name" value="P-loop containing nucleoside triphosphate hydrolases"/>
    <property type="match status" value="1"/>
</dbReference>
<evidence type="ECO:0000259" key="2">
    <source>
        <dbReference type="Pfam" id="PF24883"/>
    </source>
</evidence>
<evidence type="ECO:0000256" key="1">
    <source>
        <dbReference type="ARBA" id="ARBA00022737"/>
    </source>
</evidence>
<dbReference type="Gene3D" id="3.40.50.300">
    <property type="entry name" value="P-loop containing nucleotide triphosphate hydrolases"/>
    <property type="match status" value="1"/>
</dbReference>
<protein>
    <recommendedName>
        <fullName evidence="2">Nephrocystin 3-like N-terminal domain-containing protein</fullName>
    </recommendedName>
</protein>
<dbReference type="InterPro" id="IPR027417">
    <property type="entry name" value="P-loop_NTPase"/>
</dbReference>
<accession>A0A5C3KQI7</accession>
<dbReference type="Pfam" id="PF24883">
    <property type="entry name" value="NPHP3_N"/>
    <property type="match status" value="1"/>
</dbReference>
<sequence>MTLRTVQRRSQGLAIWFSRTHKTGARKKSGSISAFFRTLINMDMAKARSSKGMRLANDRNGNEHESTRNLKHWEDLMKRRKVDASFHHALRSSPFWYQVSVHHEAIMEITTWLDGDQGEKPIFWMCGEQGSGKSGLCAYLAHRFSAQQALAAGFVFDQETDSLALASTFMVNLITEMGEYLGENFAKRAGELADNSLVDRDEIYSRNLAAQFRQILVPAFNGLPAEERKPLFVVIDGIDKITRQGLKLLIEVLEMAVLELPISFFISSCWNEWLGASFERGSLAKWVRKSNLPEKTPTSSTFKLNFQLPPSPTHSLEAFHSAQDFFTTSDHRS</sequence>